<dbReference type="EMBL" id="JAODAN010000003">
    <property type="protein sequence ID" value="KAK1925755.1"/>
    <property type="molecule type" value="Genomic_DNA"/>
</dbReference>
<feature type="region of interest" description="Disordered" evidence="1">
    <location>
        <begin position="411"/>
        <end position="432"/>
    </location>
</feature>
<feature type="compositionally biased region" description="Basic and acidic residues" evidence="1">
    <location>
        <begin position="418"/>
        <end position="429"/>
    </location>
</feature>
<evidence type="ECO:0000313" key="3">
    <source>
        <dbReference type="Proteomes" id="UP001182556"/>
    </source>
</evidence>
<reference evidence="2" key="1">
    <citation type="submission" date="2023-02" db="EMBL/GenBank/DDBJ databases">
        <title>Identification and recombinant expression of a fungal hydrolase from Papiliotrema laurentii that hydrolyzes apple cutin and clears colloidal polyester polyurethane.</title>
        <authorList>
            <consortium name="DOE Joint Genome Institute"/>
            <person name="Roman V.A."/>
            <person name="Bojanowski C."/>
            <person name="Crable B.R."/>
            <person name="Wagner D.N."/>
            <person name="Hung C.S."/>
            <person name="Nadeau L.J."/>
            <person name="Schratz L."/>
            <person name="Haridas S."/>
            <person name="Pangilinan J."/>
            <person name="Lipzen A."/>
            <person name="Na H."/>
            <person name="Yan M."/>
            <person name="Ng V."/>
            <person name="Grigoriev I.V."/>
            <person name="Spatafora J.W."/>
            <person name="Barlow D."/>
            <person name="Biffinger J."/>
            <person name="Kelley-Loughnane N."/>
            <person name="Varaljay V.A."/>
            <person name="Crookes-Goodson W.J."/>
        </authorList>
    </citation>
    <scope>NUCLEOTIDE SEQUENCE</scope>
    <source>
        <strain evidence="2">5307AH</strain>
    </source>
</reference>
<protein>
    <submittedName>
        <fullName evidence="2">Uncharacterized protein</fullName>
    </submittedName>
</protein>
<accession>A0AAD9FT49</accession>
<evidence type="ECO:0000256" key="1">
    <source>
        <dbReference type="SAM" id="MobiDB-lite"/>
    </source>
</evidence>
<proteinExistence type="predicted"/>
<dbReference type="AlphaFoldDB" id="A0AAD9FT49"/>
<keyword evidence="3" id="KW-1185">Reference proteome</keyword>
<organism evidence="2 3">
    <name type="scientific">Papiliotrema laurentii</name>
    <name type="common">Cryptococcus laurentii</name>
    <dbReference type="NCBI Taxonomy" id="5418"/>
    <lineage>
        <taxon>Eukaryota</taxon>
        <taxon>Fungi</taxon>
        <taxon>Dikarya</taxon>
        <taxon>Basidiomycota</taxon>
        <taxon>Agaricomycotina</taxon>
        <taxon>Tremellomycetes</taxon>
        <taxon>Tremellales</taxon>
        <taxon>Rhynchogastremaceae</taxon>
        <taxon>Papiliotrema</taxon>
    </lineage>
</organism>
<sequence length="907" mass="103307">MKRYLPTRCSSRWRLTTPVTSHLHCPPRRPHLDQPKRHYSPHLAQRDLEPLAPASDAVYVGLQTRPKEAHLSNDHPRPQTIKTGRPADAFVADWQPGQKQKHQPAFSLTDPDFDMVASNRLLAIPRDTVVHGADFPPHSTQAIYTPDSLLHVLQYTKLESQGVIIMAHLVRSSIPFIPHQQAAQIFHFLIRKVCSLTMLSLLPAVVNMFFQRMQMALRAGDIENPSIQYVYADIIDAFSYMAQAPRTSTRRQEIGRNEYDYRLEIVRITRHLIQVLESLPSSSAAQRPLPLVSELVRSMCNIKVVSEPLSSLLVDYARASGTRIRRADVQAYFAATAQEGNVKRAGSLLRLKMMLDKGSEEDMVIFDDIGRQNIGKEGIFGDDVEQHSTPDRDQMDDACEAVVDEDGMPLYTTPGAEKVSRSSADRSLDGEEPTVQEHLVSNFALRAFHEFSAVVQPYLSHPDPSRELSPAELETREYAWSMLLTRAGEQRSITRKQIMDLYAYMPEFCICAHTLAPVMRTLVRLNEMNEAWKVWLDAVRLEKASERKGRYVDRVILAIATEVCAKTHGLETAVSLVDIHARRTRPGVDPDLERLPLDPQNVNILLWQCAQVLVPSVAFRIWTAAFPRWGVRLNGISLGMLLNVARRCEFSDNFDARGEDHATQFRLLMEELSLRRKKRGDLGALSDYEAYDADGFSKGDYRSLLDPPGYKWSDDWGTTRPWERAREVFRDVVLTNWPHLVGMSSPLELEWNPLNPVTIFGGRIKPSKAVAHLTALPSPKSRFTHIVPTPLTWHYYILLLGTFGQVHEIPLTLAWMKALGVKPIRYTLTDSLTYVAEVEGPRRWVRGWREGRKALVRDEEILRRWMEDWLGDGYEEYKGKHVKIVPDAEEVREYRMEIAGSGRTLIL</sequence>
<evidence type="ECO:0000313" key="2">
    <source>
        <dbReference type="EMBL" id="KAK1925755.1"/>
    </source>
</evidence>
<gene>
    <name evidence="2" type="ORF">DB88DRAFT_539170</name>
</gene>
<name>A0AAD9FT49_PAPLA</name>
<dbReference type="Proteomes" id="UP001182556">
    <property type="component" value="Unassembled WGS sequence"/>
</dbReference>
<comment type="caution">
    <text evidence="2">The sequence shown here is derived from an EMBL/GenBank/DDBJ whole genome shotgun (WGS) entry which is preliminary data.</text>
</comment>